<evidence type="ECO:0000313" key="2">
    <source>
        <dbReference type="EMBL" id="GJS50040.1"/>
    </source>
</evidence>
<reference evidence="2" key="1">
    <citation type="journal article" date="2022" name="Int. J. Mol. Sci.">
        <title>Draft Genome of Tanacetum Coccineum: Genomic Comparison of Closely Related Tanacetum-Family Plants.</title>
        <authorList>
            <person name="Yamashiro T."/>
            <person name="Shiraishi A."/>
            <person name="Nakayama K."/>
            <person name="Satake H."/>
        </authorList>
    </citation>
    <scope>NUCLEOTIDE SEQUENCE</scope>
</reference>
<feature type="compositionally biased region" description="Basic and acidic residues" evidence="1">
    <location>
        <begin position="49"/>
        <end position="78"/>
    </location>
</feature>
<evidence type="ECO:0000256" key="1">
    <source>
        <dbReference type="SAM" id="MobiDB-lite"/>
    </source>
</evidence>
<feature type="region of interest" description="Disordered" evidence="1">
    <location>
        <begin position="49"/>
        <end position="95"/>
    </location>
</feature>
<reference evidence="2" key="2">
    <citation type="submission" date="2022-01" db="EMBL/GenBank/DDBJ databases">
        <authorList>
            <person name="Yamashiro T."/>
            <person name="Shiraishi A."/>
            <person name="Satake H."/>
            <person name="Nakayama K."/>
        </authorList>
    </citation>
    <scope>NUCLEOTIDE SEQUENCE</scope>
</reference>
<organism evidence="2 3">
    <name type="scientific">Tanacetum coccineum</name>
    <dbReference type="NCBI Taxonomy" id="301880"/>
    <lineage>
        <taxon>Eukaryota</taxon>
        <taxon>Viridiplantae</taxon>
        <taxon>Streptophyta</taxon>
        <taxon>Embryophyta</taxon>
        <taxon>Tracheophyta</taxon>
        <taxon>Spermatophyta</taxon>
        <taxon>Magnoliopsida</taxon>
        <taxon>eudicotyledons</taxon>
        <taxon>Gunneridae</taxon>
        <taxon>Pentapetalae</taxon>
        <taxon>asterids</taxon>
        <taxon>campanulids</taxon>
        <taxon>Asterales</taxon>
        <taxon>Asteraceae</taxon>
        <taxon>Asteroideae</taxon>
        <taxon>Anthemideae</taxon>
        <taxon>Anthemidinae</taxon>
        <taxon>Tanacetum</taxon>
    </lineage>
</organism>
<keyword evidence="3" id="KW-1185">Reference proteome</keyword>
<sequence length="170" mass="19671">MCTYLKNMEGYKLKDLKSKGFDSIQEMFDRSFKRVNTFEDFKTELVEGKEKREGEELIQESSKKQKVDDDKEPAELKPSRKRCRSPTPSSAPADATTEVMVEPDILPVHPGQTIEDRLDEYSEMIRGMYEHLLDMTLSKIEETEVEASAERYCRAVATMSDCPDQRHRAH</sequence>
<evidence type="ECO:0000313" key="3">
    <source>
        <dbReference type="Proteomes" id="UP001151760"/>
    </source>
</evidence>
<gene>
    <name evidence="2" type="ORF">Tco_0600161</name>
</gene>
<proteinExistence type="predicted"/>
<accession>A0ABQ4WAZ8</accession>
<dbReference type="EMBL" id="BQNB010008487">
    <property type="protein sequence ID" value="GJS50040.1"/>
    <property type="molecule type" value="Genomic_DNA"/>
</dbReference>
<name>A0ABQ4WAZ8_9ASTR</name>
<comment type="caution">
    <text evidence="2">The sequence shown here is derived from an EMBL/GenBank/DDBJ whole genome shotgun (WGS) entry which is preliminary data.</text>
</comment>
<protein>
    <submittedName>
        <fullName evidence="2">Uncharacterized protein</fullName>
    </submittedName>
</protein>
<dbReference type="Proteomes" id="UP001151760">
    <property type="component" value="Unassembled WGS sequence"/>
</dbReference>